<reference evidence="10 11" key="1">
    <citation type="submission" date="2016-02" db="EMBL/GenBank/DDBJ databases">
        <title>Anaerosporomusa subterraneum gen. nov., sp. nov., a spore-forming obligate anaerobe isolated from saprolite.</title>
        <authorList>
            <person name="Choi J.K."/>
            <person name="Shah M."/>
            <person name="Yee N."/>
        </authorList>
    </citation>
    <scope>NUCLEOTIDE SEQUENCE [LARGE SCALE GENOMIC DNA]</scope>
    <source>
        <strain evidence="10 11">RU4</strain>
    </source>
</reference>
<keyword evidence="3" id="KW-0328">Glycosyltransferase</keyword>
<dbReference type="Proteomes" id="UP000076268">
    <property type="component" value="Unassembled WGS sequence"/>
</dbReference>
<evidence type="ECO:0000256" key="2">
    <source>
        <dbReference type="ARBA" id="ARBA00022475"/>
    </source>
</evidence>
<keyword evidence="6 8" id="KW-1133">Transmembrane helix</keyword>
<dbReference type="GO" id="GO:0005886">
    <property type="term" value="C:plasma membrane"/>
    <property type="evidence" value="ECO:0007669"/>
    <property type="project" value="UniProtKB-SubCell"/>
</dbReference>
<evidence type="ECO:0000256" key="5">
    <source>
        <dbReference type="ARBA" id="ARBA00022692"/>
    </source>
</evidence>
<evidence type="ECO:0000256" key="8">
    <source>
        <dbReference type="SAM" id="Phobius"/>
    </source>
</evidence>
<feature type="transmembrane region" description="Helical" evidence="8">
    <location>
        <begin position="235"/>
        <end position="256"/>
    </location>
</feature>
<dbReference type="GO" id="GO:0016763">
    <property type="term" value="F:pentosyltransferase activity"/>
    <property type="evidence" value="ECO:0007669"/>
    <property type="project" value="TreeGrafter"/>
</dbReference>
<evidence type="ECO:0000256" key="6">
    <source>
        <dbReference type="ARBA" id="ARBA00022989"/>
    </source>
</evidence>
<protein>
    <recommendedName>
        <fullName evidence="9">Glycosyltransferase RgtA/B/C/D-like domain-containing protein</fullName>
    </recommendedName>
</protein>
<dbReference type="OrthoDB" id="8933800at2"/>
<evidence type="ECO:0000313" key="10">
    <source>
        <dbReference type="EMBL" id="KYZ78141.1"/>
    </source>
</evidence>
<evidence type="ECO:0000256" key="4">
    <source>
        <dbReference type="ARBA" id="ARBA00022679"/>
    </source>
</evidence>
<dbReference type="Pfam" id="PF13231">
    <property type="entry name" value="PMT_2"/>
    <property type="match status" value="1"/>
</dbReference>
<dbReference type="InterPro" id="IPR050297">
    <property type="entry name" value="LipidA_mod_glycosyltrf_83"/>
</dbReference>
<evidence type="ECO:0000256" key="7">
    <source>
        <dbReference type="ARBA" id="ARBA00023136"/>
    </source>
</evidence>
<dbReference type="STRING" id="1794912.AXX12_00935"/>
<feature type="transmembrane region" description="Helical" evidence="8">
    <location>
        <begin position="65"/>
        <end position="83"/>
    </location>
</feature>
<name>A0A154BW18_ANASB</name>
<keyword evidence="2" id="KW-1003">Cell membrane</keyword>
<dbReference type="RefSeq" id="WP_066236847.1">
    <property type="nucleotide sequence ID" value="NZ_LSGP01000001.1"/>
</dbReference>
<dbReference type="EMBL" id="LSGP01000001">
    <property type="protein sequence ID" value="KYZ78141.1"/>
    <property type="molecule type" value="Genomic_DNA"/>
</dbReference>
<feature type="domain" description="Glycosyltransferase RgtA/B/C/D-like" evidence="9">
    <location>
        <begin position="45"/>
        <end position="204"/>
    </location>
</feature>
<gene>
    <name evidence="10" type="ORF">AXX12_00935</name>
</gene>
<proteinExistence type="predicted"/>
<feature type="transmembrane region" description="Helical" evidence="8">
    <location>
        <begin position="268"/>
        <end position="287"/>
    </location>
</feature>
<feature type="transmembrane region" description="Helical" evidence="8">
    <location>
        <begin position="95"/>
        <end position="115"/>
    </location>
</feature>
<evidence type="ECO:0000256" key="3">
    <source>
        <dbReference type="ARBA" id="ARBA00022676"/>
    </source>
</evidence>
<keyword evidence="4" id="KW-0808">Transferase</keyword>
<evidence type="ECO:0000259" key="9">
    <source>
        <dbReference type="Pfam" id="PF13231"/>
    </source>
</evidence>
<keyword evidence="5 8" id="KW-0812">Transmembrane</keyword>
<dbReference type="PANTHER" id="PTHR33908:SF11">
    <property type="entry name" value="MEMBRANE PROTEIN"/>
    <property type="match status" value="1"/>
</dbReference>
<comment type="subcellular location">
    <subcellularLocation>
        <location evidence="1">Cell membrane</location>
        <topology evidence="1">Multi-pass membrane protein</topology>
    </subcellularLocation>
</comment>
<comment type="caution">
    <text evidence="10">The sequence shown here is derived from an EMBL/GenBank/DDBJ whole genome shotgun (WGS) entry which is preliminary data.</text>
</comment>
<dbReference type="AlphaFoldDB" id="A0A154BW18"/>
<dbReference type="InterPro" id="IPR038731">
    <property type="entry name" value="RgtA/B/C-like"/>
</dbReference>
<evidence type="ECO:0000313" key="11">
    <source>
        <dbReference type="Proteomes" id="UP000076268"/>
    </source>
</evidence>
<dbReference type="GO" id="GO:0009103">
    <property type="term" value="P:lipopolysaccharide biosynthetic process"/>
    <property type="evidence" value="ECO:0007669"/>
    <property type="project" value="UniProtKB-ARBA"/>
</dbReference>
<sequence>MRLGIKLFFLLIVLFNVAYNATLPLHPDEAYYWVWSKNLALSYYDHPPMVAYAIRLMTVFGDSEVLIRLAAVAAMSGAAWLIYRTGCILFTRKTGEIALVIYLLVPMTQVGYLAVTPDPFLCFFWALSLYLVCRSLFEERPGLLALAGVSIGCTLLSKYTGVLLPASLLLFLLFTPRFRRLLVKQELLLAILFGVVVFSPVIAWNASHDWASFQYQFNHGVAEEKILKPASIVEFFTGQAAVSNPFFFLSLLFFLAKERLKSFREPRLAILVWPFIFTLLFFGYNSLYKKSELNWAMPAMVSGSVLLAHWLLQTGRARLIRWAGVFTLLAVIFFKGPELVPFMPSELVMKNKFLGYDHLFSAADLRRSDEFVLSDNYENASAVAYYLPGRPEVYILETAPLNQYTFWHDRLSDLIGRNAIWIGEDEPTAAVFSAFSRVEHFRTLVYENRFGTKRFNVFRCSNYKGLGETK</sequence>
<feature type="transmembrane region" description="Helical" evidence="8">
    <location>
        <begin position="144"/>
        <end position="175"/>
    </location>
</feature>
<feature type="transmembrane region" description="Helical" evidence="8">
    <location>
        <begin position="187"/>
        <end position="206"/>
    </location>
</feature>
<keyword evidence="7 8" id="KW-0472">Membrane</keyword>
<accession>A0A154BW18</accession>
<keyword evidence="11" id="KW-1185">Reference proteome</keyword>
<dbReference type="PANTHER" id="PTHR33908">
    <property type="entry name" value="MANNOSYLTRANSFERASE YKCB-RELATED"/>
    <property type="match status" value="1"/>
</dbReference>
<evidence type="ECO:0000256" key="1">
    <source>
        <dbReference type="ARBA" id="ARBA00004651"/>
    </source>
</evidence>
<feature type="transmembrane region" description="Helical" evidence="8">
    <location>
        <begin position="293"/>
        <end position="312"/>
    </location>
</feature>
<feature type="transmembrane region" description="Helical" evidence="8">
    <location>
        <begin position="319"/>
        <end position="336"/>
    </location>
</feature>
<organism evidence="10 11">
    <name type="scientific">Anaerosporomusa subterranea</name>
    <dbReference type="NCBI Taxonomy" id="1794912"/>
    <lineage>
        <taxon>Bacteria</taxon>
        <taxon>Bacillati</taxon>
        <taxon>Bacillota</taxon>
        <taxon>Negativicutes</taxon>
        <taxon>Acetonemataceae</taxon>
        <taxon>Anaerosporomusa</taxon>
    </lineage>
</organism>